<gene>
    <name evidence="1" type="ORF">S06H3_14589</name>
</gene>
<sequence>MNKKSLFIQLVCLVIGLFFATIAFTQDVETEKKNWLLGVIFKLEKITLTPLHTFSIPNKVLPPS</sequence>
<organism evidence="1">
    <name type="scientific">marine sediment metagenome</name>
    <dbReference type="NCBI Taxonomy" id="412755"/>
    <lineage>
        <taxon>unclassified sequences</taxon>
        <taxon>metagenomes</taxon>
        <taxon>ecological metagenomes</taxon>
    </lineage>
</organism>
<name>X1LNT7_9ZZZZ</name>
<evidence type="ECO:0000313" key="1">
    <source>
        <dbReference type="EMBL" id="GAI04045.1"/>
    </source>
</evidence>
<proteinExistence type="predicted"/>
<protein>
    <submittedName>
        <fullName evidence="1">Uncharacterized protein</fullName>
    </submittedName>
</protein>
<reference evidence="1" key="1">
    <citation type="journal article" date="2014" name="Front. Microbiol.">
        <title>High frequency of phylogenetically diverse reductive dehalogenase-homologous genes in deep subseafloor sedimentary metagenomes.</title>
        <authorList>
            <person name="Kawai M."/>
            <person name="Futagami T."/>
            <person name="Toyoda A."/>
            <person name="Takaki Y."/>
            <person name="Nishi S."/>
            <person name="Hori S."/>
            <person name="Arai W."/>
            <person name="Tsubouchi T."/>
            <person name="Morono Y."/>
            <person name="Uchiyama I."/>
            <person name="Ito T."/>
            <person name="Fujiyama A."/>
            <person name="Inagaki F."/>
            <person name="Takami H."/>
        </authorList>
    </citation>
    <scope>NUCLEOTIDE SEQUENCE</scope>
    <source>
        <strain evidence="1">Expedition CK06-06</strain>
    </source>
</reference>
<dbReference type="EMBL" id="BARV01007141">
    <property type="protein sequence ID" value="GAI04045.1"/>
    <property type="molecule type" value="Genomic_DNA"/>
</dbReference>
<accession>X1LNT7</accession>
<dbReference type="AlphaFoldDB" id="X1LNT7"/>
<comment type="caution">
    <text evidence="1">The sequence shown here is derived from an EMBL/GenBank/DDBJ whole genome shotgun (WGS) entry which is preliminary data.</text>
</comment>